<keyword evidence="3" id="KW-1185">Reference proteome</keyword>
<dbReference type="AlphaFoldDB" id="A0A1K9YQX4"/>
<gene>
    <name evidence="1" type="ORF">MT2528_0160</name>
    <name evidence="2" type="ORF">NVI5450_0145</name>
</gene>
<protein>
    <submittedName>
        <fullName evidence="2">Uncharacterized protein</fullName>
    </submittedName>
</protein>
<dbReference type="Proteomes" id="UP000182660">
    <property type="component" value="Unassembled WGS sequence"/>
</dbReference>
<reference evidence="2 4" key="1">
    <citation type="submission" date="2016-11" db="EMBL/GenBank/DDBJ databases">
        <authorList>
            <person name="Jaros S."/>
            <person name="Januszkiewicz K."/>
            <person name="Wedrychowicz H."/>
        </authorList>
    </citation>
    <scope>NUCLEOTIDE SEQUENCE [LARGE SCALE GENOMIC DNA]</scope>
    <source>
        <strain evidence="2">NVI 5450</strain>
    </source>
</reference>
<dbReference type="EMBL" id="FPLJ01000005">
    <property type="protein sequence ID" value="SGY81984.1"/>
    <property type="molecule type" value="Genomic_DNA"/>
</dbReference>
<proteinExistence type="predicted"/>
<sequence>MSVGNTINLASLAMAGKSLLTNNRCIEQDVTNKTKLTVKNNLMK</sequence>
<reference evidence="1 3" key="2">
    <citation type="submission" date="2016-11" db="EMBL/GenBank/DDBJ databases">
        <authorList>
            <person name="Klemetsen T."/>
        </authorList>
    </citation>
    <scope>NUCLEOTIDE SEQUENCE [LARGE SCALE GENOMIC DNA]</scope>
    <source>
        <strain evidence="1">MT 2528</strain>
    </source>
</reference>
<accession>A0A1K9YQX4</accession>
<evidence type="ECO:0000313" key="2">
    <source>
        <dbReference type="EMBL" id="SGY82367.1"/>
    </source>
</evidence>
<evidence type="ECO:0000313" key="3">
    <source>
        <dbReference type="Proteomes" id="UP000182660"/>
    </source>
</evidence>
<dbReference type="EMBL" id="FPLD01000005">
    <property type="protein sequence ID" value="SGY82367.1"/>
    <property type="molecule type" value="Genomic_DNA"/>
</dbReference>
<name>A0A1K9YQX4_9GAMM</name>
<organism evidence="2 4">
    <name type="scientific">Moritella viscosa</name>
    <dbReference type="NCBI Taxonomy" id="80854"/>
    <lineage>
        <taxon>Bacteria</taxon>
        <taxon>Pseudomonadati</taxon>
        <taxon>Pseudomonadota</taxon>
        <taxon>Gammaproteobacteria</taxon>
        <taxon>Alteromonadales</taxon>
        <taxon>Moritellaceae</taxon>
        <taxon>Moritella</taxon>
    </lineage>
</organism>
<dbReference type="Proteomes" id="UP000183794">
    <property type="component" value="Unassembled WGS sequence"/>
</dbReference>
<evidence type="ECO:0000313" key="4">
    <source>
        <dbReference type="Proteomes" id="UP000183794"/>
    </source>
</evidence>
<evidence type="ECO:0000313" key="1">
    <source>
        <dbReference type="EMBL" id="SGY81984.1"/>
    </source>
</evidence>